<accession>A0A2K9IZY0</accession>
<dbReference type="Proteomes" id="UP000234237">
    <property type="component" value="Chromosome"/>
</dbReference>
<evidence type="ECO:0000313" key="4">
    <source>
        <dbReference type="Proteomes" id="UP001356080"/>
    </source>
</evidence>
<evidence type="ECO:0000313" key="2">
    <source>
        <dbReference type="EMBL" id="MEF2292513.1"/>
    </source>
</evidence>
<protein>
    <submittedName>
        <fullName evidence="2">Antirestriction protein ArdA</fullName>
    </submittedName>
</protein>
<dbReference type="KEGG" id="vpn:A21D_01244"/>
<evidence type="ECO:0000313" key="3">
    <source>
        <dbReference type="Proteomes" id="UP000234237"/>
    </source>
</evidence>
<proteinExistence type="predicted"/>
<dbReference type="AlphaFoldDB" id="A0A2K9IZY0"/>
<dbReference type="EMBL" id="CP018622">
    <property type="protein sequence ID" value="AUJ24343.1"/>
    <property type="molecule type" value="Genomic_DNA"/>
</dbReference>
<evidence type="ECO:0000313" key="1">
    <source>
        <dbReference type="EMBL" id="AUJ24343.1"/>
    </source>
</evidence>
<dbReference type="EMBL" id="JAZHPM010000017">
    <property type="protein sequence ID" value="MEF2292513.1"/>
    <property type="molecule type" value="Genomic_DNA"/>
</dbReference>
<dbReference type="Gene3D" id="3.10.20.480">
    <property type="entry name" value="Antirestriction protein ArdA, domain 1"/>
    <property type="match status" value="1"/>
</dbReference>
<organism evidence="1 3">
    <name type="scientific">Virgibacillus dokdonensis</name>
    <dbReference type="NCBI Taxonomy" id="302167"/>
    <lineage>
        <taxon>Bacteria</taxon>
        <taxon>Bacillati</taxon>
        <taxon>Bacillota</taxon>
        <taxon>Bacilli</taxon>
        <taxon>Bacillales</taxon>
        <taxon>Bacillaceae</taxon>
        <taxon>Virgibacillus</taxon>
    </lineage>
</organism>
<gene>
    <name evidence="1" type="ORF">A21D_01244</name>
    <name evidence="2" type="ORF">V2W34_10920</name>
</gene>
<dbReference type="Proteomes" id="UP001356080">
    <property type="component" value="Unassembled WGS sequence"/>
</dbReference>
<reference evidence="2 4" key="3">
    <citation type="submission" date="2024-01" db="EMBL/GenBank/DDBJ databases">
        <title>Survival strategy associated with biotechnological potential of Virgibacillus dokdonensis T4.6 isolated from salt-fermented shrimp paste.</title>
        <authorList>
            <person name="Doan T.V."/>
            <person name="Quach N.T."/>
            <person name="Phi Q.-T."/>
        </authorList>
    </citation>
    <scope>NUCLEOTIDE SEQUENCE [LARGE SCALE GENOMIC DNA]</scope>
    <source>
        <strain evidence="2 4">T4.6</strain>
    </source>
</reference>
<reference evidence="1" key="1">
    <citation type="submission" date="2016-11" db="EMBL/GenBank/DDBJ databases">
        <title>Complete genome sequence of Virgibacillus dokdonensis 21D, a halophilic bacterium isolated from the deep hypersaline anoxic basin Discovery in the Mediterranean Sea.</title>
        <authorList>
            <person name="Zeaiter Z."/>
            <person name="Booth J.M."/>
            <person name="Prosdocimi E.M."/>
            <person name="Mapelli F."/>
            <person name="Fusi M."/>
            <person name="Daffonchio D."/>
            <person name="Borin S."/>
            <person name="Crotti E."/>
        </authorList>
    </citation>
    <scope>NUCLEOTIDE SEQUENCE</scope>
    <source>
        <strain evidence="1">21D</strain>
    </source>
</reference>
<name>A0A2K9IZY0_9BACI</name>
<reference evidence="3" key="2">
    <citation type="submission" date="2016-11" db="EMBL/GenBank/DDBJ databases">
        <title>Complete genome sequence of Virgibacillus pantothenticus 21D, a halophilic bacterium isolated from the deep hypersaline anoxic basin Discovery in the Mediterranean Sea.</title>
        <authorList>
            <person name="Zeaiter Z."/>
            <person name="Booth J.M."/>
            <person name="Prosdocimi E.M."/>
            <person name="Mapelli F."/>
            <person name="Fusi M."/>
            <person name="Daffonchio D."/>
            <person name="Borin S."/>
            <person name="Crotti E."/>
        </authorList>
    </citation>
    <scope>NUCLEOTIDE SEQUENCE [LARGE SCALE GENOMIC DNA]</scope>
    <source>
        <strain evidence="3">21D</strain>
    </source>
</reference>
<dbReference type="RefSeq" id="WP_123059362.1">
    <property type="nucleotide sequence ID" value="NZ_CP018622.1"/>
</dbReference>
<sequence length="42" mass="4977">MSEVKIYIANLAAYNARELRGAWFTLPSIKRLFLKQFFIQNN</sequence>
<keyword evidence="4" id="KW-1185">Reference proteome</keyword>
<dbReference type="InterPro" id="IPR041895">
    <property type="entry name" value="ArdA_dom1"/>
</dbReference>